<keyword evidence="4" id="KW-0274">FAD</keyword>
<feature type="domain" description="Acyl-CoA dehydrogenase/oxidase N-terminal" evidence="7">
    <location>
        <begin position="9"/>
        <end position="119"/>
    </location>
</feature>
<dbReference type="RefSeq" id="WP_211870731.1">
    <property type="nucleotide sequence ID" value="NZ_JAAEDI010000023.1"/>
</dbReference>
<dbReference type="SUPFAM" id="SSF56645">
    <property type="entry name" value="Acyl-CoA dehydrogenase NM domain-like"/>
    <property type="match status" value="1"/>
</dbReference>
<evidence type="ECO:0000313" key="9">
    <source>
        <dbReference type="Proteomes" id="UP000698752"/>
    </source>
</evidence>
<comment type="similarity">
    <text evidence="2">Belongs to the acyl-CoA dehydrogenase family.</text>
</comment>
<keyword evidence="3" id="KW-0285">Flavoprotein</keyword>
<evidence type="ECO:0000256" key="4">
    <source>
        <dbReference type="ARBA" id="ARBA00022827"/>
    </source>
</evidence>
<dbReference type="Gene3D" id="1.10.540.10">
    <property type="entry name" value="Acyl-CoA dehydrogenase/oxidase, N-terminal domain"/>
    <property type="match status" value="1"/>
</dbReference>
<organism evidence="8 9">
    <name type="scientific">Neoroseomonas terrae</name>
    <dbReference type="NCBI Taxonomy" id="424799"/>
    <lineage>
        <taxon>Bacteria</taxon>
        <taxon>Pseudomonadati</taxon>
        <taxon>Pseudomonadota</taxon>
        <taxon>Alphaproteobacteria</taxon>
        <taxon>Acetobacterales</taxon>
        <taxon>Acetobacteraceae</taxon>
        <taxon>Neoroseomonas</taxon>
    </lineage>
</organism>
<dbReference type="InterPro" id="IPR046373">
    <property type="entry name" value="Acyl-CoA_Oxase/DH_mid-dom_sf"/>
</dbReference>
<dbReference type="CDD" id="cd00567">
    <property type="entry name" value="ACAD"/>
    <property type="match status" value="1"/>
</dbReference>
<accession>A0ABS5ELX9</accession>
<gene>
    <name evidence="8" type="ORF">GXW78_20285</name>
</gene>
<dbReference type="InterPro" id="IPR009100">
    <property type="entry name" value="AcylCoA_DH/oxidase_NM_dom_sf"/>
</dbReference>
<dbReference type="InterPro" id="IPR013786">
    <property type="entry name" value="AcylCoA_DH/ox_N"/>
</dbReference>
<feature type="domain" description="Acyl-CoA dehydrogenase/oxidase C-terminal" evidence="6">
    <location>
        <begin position="237"/>
        <end position="371"/>
    </location>
</feature>
<keyword evidence="5" id="KW-0560">Oxidoreductase</keyword>
<protein>
    <recommendedName>
        <fullName evidence="10">Acyl-CoA dehydrogenase</fullName>
    </recommendedName>
</protein>
<sequence length="376" mass="40966">MSMSSSPGEDLLAIEEAANNFLSQEYDFRRRNIYLQGTGNVERSLWRRFADLGWLGLSLPEDYGGAGGSAVESWMLLQRLGAYLVLEPYLSSVVVCGWPLVTHGRKQVRDRLLPELIAGRIQLSLALNEPEGKHPNIITTLATPMDGGWRLVGHKSVVLGAPTADYLLLSARCDAQRIVLLIRPDDAGVMIRPYRLIDGRTAGEILFDGARVGPDSLLAVGPEADELLDVARLAGAFGCVAESVGVMKAALAATVEHVRARRQFGQALSGFQAIRHRIAAMHIACEEADALGWRAAQAYSLADPKERLAAIAAAKSDVGQSARRVCEEAVQFHGAIAITDEFPVGHYLKRAVVNERLFGNSELWTEHFSKAVFGWP</sequence>
<evidence type="ECO:0000256" key="1">
    <source>
        <dbReference type="ARBA" id="ARBA00001974"/>
    </source>
</evidence>
<evidence type="ECO:0000259" key="7">
    <source>
        <dbReference type="Pfam" id="PF02771"/>
    </source>
</evidence>
<comment type="cofactor">
    <cofactor evidence="1">
        <name>FAD</name>
        <dbReference type="ChEBI" id="CHEBI:57692"/>
    </cofactor>
</comment>
<dbReference type="Proteomes" id="UP000698752">
    <property type="component" value="Unassembled WGS sequence"/>
</dbReference>
<dbReference type="PANTHER" id="PTHR43884:SF20">
    <property type="entry name" value="ACYL-COA DEHYDROGENASE FADE28"/>
    <property type="match status" value="1"/>
</dbReference>
<dbReference type="Gene3D" id="1.20.140.10">
    <property type="entry name" value="Butyryl-CoA Dehydrogenase, subunit A, domain 3"/>
    <property type="match status" value="1"/>
</dbReference>
<name>A0ABS5ELX9_9PROT</name>
<keyword evidence="9" id="KW-1185">Reference proteome</keyword>
<dbReference type="Pfam" id="PF02771">
    <property type="entry name" value="Acyl-CoA_dh_N"/>
    <property type="match status" value="1"/>
</dbReference>
<dbReference type="InterPro" id="IPR009075">
    <property type="entry name" value="AcylCo_DH/oxidase_C"/>
</dbReference>
<dbReference type="EMBL" id="JAAEDI010000023">
    <property type="protein sequence ID" value="MBR0652013.1"/>
    <property type="molecule type" value="Genomic_DNA"/>
</dbReference>
<dbReference type="Pfam" id="PF00441">
    <property type="entry name" value="Acyl-CoA_dh_1"/>
    <property type="match status" value="1"/>
</dbReference>
<dbReference type="PANTHER" id="PTHR43884">
    <property type="entry name" value="ACYL-COA DEHYDROGENASE"/>
    <property type="match status" value="1"/>
</dbReference>
<dbReference type="InterPro" id="IPR036250">
    <property type="entry name" value="AcylCo_DH-like_C"/>
</dbReference>
<reference evidence="9" key="1">
    <citation type="journal article" date="2021" name="Syst. Appl. Microbiol.">
        <title>Roseomonas hellenica sp. nov., isolated from roots of wild-growing Alkanna tinctoria.</title>
        <authorList>
            <person name="Rat A."/>
            <person name="Naranjo H.D."/>
            <person name="Lebbe L."/>
            <person name="Cnockaert M."/>
            <person name="Krigas N."/>
            <person name="Grigoriadou K."/>
            <person name="Maloupa E."/>
            <person name="Willems A."/>
        </authorList>
    </citation>
    <scope>NUCLEOTIDE SEQUENCE [LARGE SCALE GENOMIC DNA]</scope>
    <source>
        <strain evidence="9">LMG 31159</strain>
    </source>
</reference>
<comment type="caution">
    <text evidence="8">The sequence shown here is derived from an EMBL/GenBank/DDBJ whole genome shotgun (WGS) entry which is preliminary data.</text>
</comment>
<evidence type="ECO:0000256" key="2">
    <source>
        <dbReference type="ARBA" id="ARBA00009347"/>
    </source>
</evidence>
<proteinExistence type="inferred from homology"/>
<evidence type="ECO:0008006" key="10">
    <source>
        <dbReference type="Google" id="ProtNLM"/>
    </source>
</evidence>
<dbReference type="SUPFAM" id="SSF47203">
    <property type="entry name" value="Acyl-CoA dehydrogenase C-terminal domain-like"/>
    <property type="match status" value="1"/>
</dbReference>
<dbReference type="Gene3D" id="2.40.110.10">
    <property type="entry name" value="Butyryl-CoA Dehydrogenase, subunit A, domain 2"/>
    <property type="match status" value="1"/>
</dbReference>
<evidence type="ECO:0000259" key="6">
    <source>
        <dbReference type="Pfam" id="PF00441"/>
    </source>
</evidence>
<evidence type="ECO:0000256" key="5">
    <source>
        <dbReference type="ARBA" id="ARBA00023002"/>
    </source>
</evidence>
<evidence type="ECO:0000256" key="3">
    <source>
        <dbReference type="ARBA" id="ARBA00022630"/>
    </source>
</evidence>
<dbReference type="InterPro" id="IPR037069">
    <property type="entry name" value="AcylCoA_DH/ox_N_sf"/>
</dbReference>
<evidence type="ECO:0000313" key="8">
    <source>
        <dbReference type="EMBL" id="MBR0652013.1"/>
    </source>
</evidence>